<dbReference type="EMBL" id="KQ947428">
    <property type="protein sequence ID" value="KUJ10763.1"/>
    <property type="molecule type" value="Genomic_DNA"/>
</dbReference>
<evidence type="ECO:0000313" key="2">
    <source>
        <dbReference type="EMBL" id="KUJ10763.1"/>
    </source>
</evidence>
<dbReference type="AlphaFoldDB" id="A0A194WS12"/>
<dbReference type="GeneID" id="28815915"/>
<protein>
    <submittedName>
        <fullName evidence="2">Uncharacterized protein</fullName>
    </submittedName>
</protein>
<organism evidence="2 3">
    <name type="scientific">Mollisia scopiformis</name>
    <name type="common">Conifer needle endophyte fungus</name>
    <name type="synonym">Phialocephala scopiformis</name>
    <dbReference type="NCBI Taxonomy" id="149040"/>
    <lineage>
        <taxon>Eukaryota</taxon>
        <taxon>Fungi</taxon>
        <taxon>Dikarya</taxon>
        <taxon>Ascomycota</taxon>
        <taxon>Pezizomycotina</taxon>
        <taxon>Leotiomycetes</taxon>
        <taxon>Helotiales</taxon>
        <taxon>Mollisiaceae</taxon>
        <taxon>Mollisia</taxon>
    </lineage>
</organism>
<dbReference type="RefSeq" id="XP_018065118.1">
    <property type="nucleotide sequence ID" value="XM_018206189.1"/>
</dbReference>
<dbReference type="Proteomes" id="UP000070700">
    <property type="component" value="Unassembled WGS sequence"/>
</dbReference>
<feature type="region of interest" description="Disordered" evidence="1">
    <location>
        <begin position="49"/>
        <end position="68"/>
    </location>
</feature>
<evidence type="ECO:0000256" key="1">
    <source>
        <dbReference type="SAM" id="MobiDB-lite"/>
    </source>
</evidence>
<sequence length="158" mass="17320">MQVSQSVFPQSLPTPSHLSSYQRQQSRAEQSRGESHPLIVILHDRIVPKSPMPQGCDQGTTPTGNMPCRPSPFRLLVSAPSRRSPVGAAATASSRILRSETLNLTLRKSTPRHITPNTQPMAADSRPSYPITYILLYSLCTPSGRIHSVPFPNVSHVD</sequence>
<feature type="compositionally biased region" description="Polar residues" evidence="1">
    <location>
        <begin position="1"/>
        <end position="28"/>
    </location>
</feature>
<reference evidence="2 3" key="1">
    <citation type="submission" date="2015-10" db="EMBL/GenBank/DDBJ databases">
        <title>Full genome of DAOMC 229536 Phialocephala scopiformis, a fungal endophyte of spruce producing the potent anti-insectan compound rugulosin.</title>
        <authorList>
            <consortium name="DOE Joint Genome Institute"/>
            <person name="Walker A.K."/>
            <person name="Frasz S.L."/>
            <person name="Seifert K.A."/>
            <person name="Miller J.D."/>
            <person name="Mondo S.J."/>
            <person name="Labutti K."/>
            <person name="Lipzen A."/>
            <person name="Dockter R."/>
            <person name="Kennedy M."/>
            <person name="Grigoriev I.V."/>
            <person name="Spatafora J.W."/>
        </authorList>
    </citation>
    <scope>NUCLEOTIDE SEQUENCE [LARGE SCALE GENOMIC DNA]</scope>
    <source>
        <strain evidence="2 3">CBS 120377</strain>
    </source>
</reference>
<proteinExistence type="predicted"/>
<name>A0A194WS12_MOLSC</name>
<evidence type="ECO:0000313" key="3">
    <source>
        <dbReference type="Proteomes" id="UP000070700"/>
    </source>
</evidence>
<dbReference type="InParanoid" id="A0A194WS12"/>
<accession>A0A194WS12</accession>
<feature type="region of interest" description="Disordered" evidence="1">
    <location>
        <begin position="1"/>
        <end position="36"/>
    </location>
</feature>
<gene>
    <name evidence="2" type="ORF">LY89DRAFT_250254</name>
</gene>
<keyword evidence="3" id="KW-1185">Reference proteome</keyword>
<dbReference type="KEGG" id="psco:LY89DRAFT_250254"/>